<dbReference type="GO" id="GO:0008234">
    <property type="term" value="F:cysteine-type peptidase activity"/>
    <property type="evidence" value="ECO:0007669"/>
    <property type="project" value="InterPro"/>
</dbReference>
<dbReference type="SUPFAM" id="SSF54001">
    <property type="entry name" value="Cysteine proteinases"/>
    <property type="match status" value="1"/>
</dbReference>
<keyword evidence="7" id="KW-1185">Reference proteome</keyword>
<feature type="region of interest" description="Disordered" evidence="4">
    <location>
        <begin position="518"/>
        <end position="624"/>
    </location>
</feature>
<evidence type="ECO:0000256" key="3">
    <source>
        <dbReference type="ARBA" id="ARBA00022801"/>
    </source>
</evidence>
<dbReference type="GO" id="GO:0019783">
    <property type="term" value="F:ubiquitin-like protein peptidase activity"/>
    <property type="evidence" value="ECO:0007669"/>
    <property type="project" value="UniProtKB-ARBA"/>
</dbReference>
<keyword evidence="2" id="KW-0645">Protease</keyword>
<reference evidence="6 7" key="1">
    <citation type="journal article" date="2024" name="J Genomics">
        <title>Draft genome sequencing and assembly of Favolaschia claudopus CIRM-BRFM 2984 isolated from oak limbs.</title>
        <authorList>
            <person name="Navarro D."/>
            <person name="Drula E."/>
            <person name="Chaduli D."/>
            <person name="Cazenave R."/>
            <person name="Ahrendt S."/>
            <person name="Wang J."/>
            <person name="Lipzen A."/>
            <person name="Daum C."/>
            <person name="Barry K."/>
            <person name="Grigoriev I.V."/>
            <person name="Favel A."/>
            <person name="Rosso M.N."/>
            <person name="Martin F."/>
        </authorList>
    </citation>
    <scope>NUCLEOTIDE SEQUENCE [LARGE SCALE GENOMIC DNA]</scope>
    <source>
        <strain evidence="6 7">CIRM-BRFM 2984</strain>
    </source>
</reference>
<feature type="compositionally biased region" description="Polar residues" evidence="4">
    <location>
        <begin position="481"/>
        <end position="498"/>
    </location>
</feature>
<dbReference type="Pfam" id="PF02902">
    <property type="entry name" value="Peptidase_C48"/>
    <property type="match status" value="1"/>
</dbReference>
<dbReference type="PROSITE" id="PS50600">
    <property type="entry name" value="ULP_PROTEASE"/>
    <property type="match status" value="1"/>
</dbReference>
<feature type="region of interest" description="Disordered" evidence="4">
    <location>
        <begin position="718"/>
        <end position="750"/>
    </location>
</feature>
<dbReference type="Gene3D" id="3.40.395.10">
    <property type="entry name" value="Adenoviral Proteinase, Chain A"/>
    <property type="match status" value="1"/>
</dbReference>
<evidence type="ECO:0000313" key="7">
    <source>
        <dbReference type="Proteomes" id="UP001362999"/>
    </source>
</evidence>
<dbReference type="EMBL" id="JAWWNJ010000155">
    <property type="protein sequence ID" value="KAK6980928.1"/>
    <property type="molecule type" value="Genomic_DNA"/>
</dbReference>
<evidence type="ECO:0000259" key="5">
    <source>
        <dbReference type="PROSITE" id="PS50600"/>
    </source>
</evidence>
<evidence type="ECO:0000313" key="6">
    <source>
        <dbReference type="EMBL" id="KAK6980928.1"/>
    </source>
</evidence>
<feature type="region of interest" description="Disordered" evidence="4">
    <location>
        <begin position="1162"/>
        <end position="1192"/>
    </location>
</feature>
<dbReference type="Proteomes" id="UP001362999">
    <property type="component" value="Unassembled WGS sequence"/>
</dbReference>
<feature type="compositionally biased region" description="Acidic residues" evidence="4">
    <location>
        <begin position="461"/>
        <end position="476"/>
    </location>
</feature>
<feature type="compositionally biased region" description="Low complexity" evidence="4">
    <location>
        <begin position="1183"/>
        <end position="1192"/>
    </location>
</feature>
<feature type="domain" description="Ubiquitin-like protease family profile" evidence="5">
    <location>
        <begin position="198"/>
        <end position="365"/>
    </location>
</feature>
<evidence type="ECO:0000256" key="4">
    <source>
        <dbReference type="SAM" id="MobiDB-lite"/>
    </source>
</evidence>
<accession>A0AAV9ZF46</accession>
<evidence type="ECO:0000256" key="1">
    <source>
        <dbReference type="ARBA" id="ARBA00005234"/>
    </source>
</evidence>
<name>A0AAV9ZF46_9AGAR</name>
<sequence length="1372" mass="151084">MSVVVVDDDKPFVASEWIGCGKVYSQDTPWEVIQAKNAAFELSAETIDFLAIPAPHLSVLDFAKQVLPRQSSELAYQESLLWFSKEEPTKNFGVLRDRTRTIPPRAVLNLLERKAPQLWLDGYRSISDPRYNEGTDRLPLWVLTFWKTMASLCEHQANWKRGLDWLNNEYRENKEEDTRVAIDSARTALKTLGWNAPLAFGNQTMSTLCLQKFLGAVWLNSDCVDIMMEDLAARVESDTACTDVIVATLAFARDIAGLSKGRKPLPDRYAAQVNSGEKKRIVFPVNVGNCHWIGGMIDFSKGIIAFGDSLHGLFEPPKKLVKSLNKWALSRIGVELHAEYNGLQHGVQQDSFSCGVVMANTCEHAIYPDEPLWIPRDAVRSRLTHFLKYAKNQHKEYSVDASMSGASRVKISIASLLNPMKNPSTDSAVSSASGESWGSDFSDADVLLGRATWGDNSEGAQSEEEQTTDAQMDDASEMSLGVSSGRSGEWDTASSSAGHGSAMEIDPAVFEEGDSVMQWESAVPSPSSAAEQVLQSRPTDIERDNASDSSRGGGKINRMKGSVQSSLMSFFGGKGKRKEDAPTTAGLKRQRSEASASSAASVPTEKKPKKAKKPRAPTPPNVGLSRAATWARETNEKIKNGTFVPDPTSDAEWREKILDIDPSAEFLGPRSVRHSTCANPVTLKTAYDTTRFKEHIKRNCPRMKKGAGMSTLKTIFNLKASSSSQPTSRASRSVPNPDEPDKPCPGITEADIPRVEKYLRRTGASGGGSRSVFKIAQEKFKKAFSSLGKTRRKEVLDQQMHEQTWRNDHSNLRVFSISCLKTVPAHRPRTLPCSECAKLLRRKDFKTALKKRTKDAKNYIYINKQYINQILGEIYGRTQGLQEIIEQPLAAEHLASLGYDGPVNLSCDDTKLFASFRLYWDGEKKSHFLVGGDSDDGPLQVSDPEQVKAVIREAKAKKATKIRLWCLTIPVPGITPLVVAALPISNDLKADALLGYLNQVVNGLIDHNINIISYACDGTQTERNVQDMFVDQAAEKIEHVIQGPGGDFPPIRIKIAVVRNHLIAMIQDSKHGLKTFRNNLFAGARLLTLEASKPLGRGTATPPTINFDFLVELRRKHQTLQAARGVRTRNVDANTEKSKELSLRQQLVRQFHLALKEDQGRGVGTGVERSARWKASAPGGRGENTSSAAGNTANAAETATALAKKAAIKRKEVFRKANVPAIAEIIAARVTLVRPFRVGDFGIVWTKKGLMVGHVFAMYAKGGGKNGKHEAITDSSNISALSKVSVQIFDNLHASLQTKQFAHIPPTHFLCLLSHVPKFTPTGIDLVQADAELFKTLSRGRAQFDNAMVLFAKRGKRTQAGDEYDEFGEDLE</sequence>
<dbReference type="InterPro" id="IPR038765">
    <property type="entry name" value="Papain-like_cys_pep_sf"/>
</dbReference>
<feature type="compositionally biased region" description="Low complexity" evidence="4">
    <location>
        <begin position="594"/>
        <end position="603"/>
    </location>
</feature>
<gene>
    <name evidence="6" type="ORF">R3P38DRAFT_3376544</name>
</gene>
<feature type="region of interest" description="Disordered" evidence="4">
    <location>
        <begin position="453"/>
        <end position="500"/>
    </location>
</feature>
<comment type="caution">
    <text evidence="6">The sequence shown here is derived from an EMBL/GenBank/DDBJ whole genome shotgun (WGS) entry which is preliminary data.</text>
</comment>
<evidence type="ECO:0000256" key="2">
    <source>
        <dbReference type="ARBA" id="ARBA00022670"/>
    </source>
</evidence>
<comment type="similarity">
    <text evidence="1">Belongs to the peptidase C48 family.</text>
</comment>
<organism evidence="6 7">
    <name type="scientific">Favolaschia claudopus</name>
    <dbReference type="NCBI Taxonomy" id="2862362"/>
    <lineage>
        <taxon>Eukaryota</taxon>
        <taxon>Fungi</taxon>
        <taxon>Dikarya</taxon>
        <taxon>Basidiomycota</taxon>
        <taxon>Agaricomycotina</taxon>
        <taxon>Agaricomycetes</taxon>
        <taxon>Agaricomycetidae</taxon>
        <taxon>Agaricales</taxon>
        <taxon>Marasmiineae</taxon>
        <taxon>Mycenaceae</taxon>
        <taxon>Favolaschia</taxon>
    </lineage>
</organism>
<keyword evidence="3" id="KW-0378">Hydrolase</keyword>
<dbReference type="InterPro" id="IPR003653">
    <property type="entry name" value="Peptidase_C48_C"/>
</dbReference>
<proteinExistence type="inferred from homology"/>
<feature type="compositionally biased region" description="Low complexity" evidence="4">
    <location>
        <begin position="720"/>
        <end position="733"/>
    </location>
</feature>
<feature type="compositionally biased region" description="Low complexity" evidence="4">
    <location>
        <begin position="521"/>
        <end position="530"/>
    </location>
</feature>
<protein>
    <recommendedName>
        <fullName evidence="5">Ubiquitin-like protease family profile domain-containing protein</fullName>
    </recommendedName>
</protein>
<dbReference type="GO" id="GO:0006508">
    <property type="term" value="P:proteolysis"/>
    <property type="evidence" value="ECO:0007669"/>
    <property type="project" value="UniProtKB-KW"/>
</dbReference>